<comment type="caution">
    <text evidence="3">The sequence shown here is derived from an EMBL/GenBank/DDBJ whole genome shotgun (WGS) entry which is preliminary data.</text>
</comment>
<keyword evidence="4" id="KW-1185">Reference proteome</keyword>
<dbReference type="EMBL" id="JARJCW010000019">
    <property type="protein sequence ID" value="KAJ7214361.1"/>
    <property type="molecule type" value="Genomic_DNA"/>
</dbReference>
<feature type="domain" description="DUF6533" evidence="2">
    <location>
        <begin position="20"/>
        <end position="64"/>
    </location>
</feature>
<name>A0AAD6YHP5_9AGAR</name>
<dbReference type="AlphaFoldDB" id="A0AAD6YHP5"/>
<feature type="transmembrane region" description="Helical" evidence="1">
    <location>
        <begin position="52"/>
        <end position="75"/>
    </location>
</feature>
<reference evidence="3" key="1">
    <citation type="submission" date="2023-03" db="EMBL/GenBank/DDBJ databases">
        <title>Massive genome expansion in bonnet fungi (Mycena s.s.) driven by repeated elements and novel gene families across ecological guilds.</title>
        <authorList>
            <consortium name="Lawrence Berkeley National Laboratory"/>
            <person name="Harder C.B."/>
            <person name="Miyauchi S."/>
            <person name="Viragh M."/>
            <person name="Kuo A."/>
            <person name="Thoen E."/>
            <person name="Andreopoulos B."/>
            <person name="Lu D."/>
            <person name="Skrede I."/>
            <person name="Drula E."/>
            <person name="Henrissat B."/>
            <person name="Morin E."/>
            <person name="Kohler A."/>
            <person name="Barry K."/>
            <person name="LaButti K."/>
            <person name="Morin E."/>
            <person name="Salamov A."/>
            <person name="Lipzen A."/>
            <person name="Mereny Z."/>
            <person name="Hegedus B."/>
            <person name="Baldrian P."/>
            <person name="Stursova M."/>
            <person name="Weitz H."/>
            <person name="Taylor A."/>
            <person name="Grigoriev I.V."/>
            <person name="Nagy L.G."/>
            <person name="Martin F."/>
            <person name="Kauserud H."/>
        </authorList>
    </citation>
    <scope>NUCLEOTIDE SEQUENCE</scope>
    <source>
        <strain evidence="3">9144</strain>
    </source>
</reference>
<dbReference type="Proteomes" id="UP001219525">
    <property type="component" value="Unassembled WGS sequence"/>
</dbReference>
<dbReference type="Pfam" id="PF20151">
    <property type="entry name" value="DUF6533"/>
    <property type="match status" value="1"/>
</dbReference>
<organism evidence="3 4">
    <name type="scientific">Mycena pura</name>
    <dbReference type="NCBI Taxonomy" id="153505"/>
    <lineage>
        <taxon>Eukaryota</taxon>
        <taxon>Fungi</taxon>
        <taxon>Dikarya</taxon>
        <taxon>Basidiomycota</taxon>
        <taxon>Agaricomycotina</taxon>
        <taxon>Agaricomycetes</taxon>
        <taxon>Agaricomycetidae</taxon>
        <taxon>Agaricales</taxon>
        <taxon>Marasmiineae</taxon>
        <taxon>Mycenaceae</taxon>
        <taxon>Mycena</taxon>
    </lineage>
</organism>
<evidence type="ECO:0000256" key="1">
    <source>
        <dbReference type="SAM" id="Phobius"/>
    </source>
</evidence>
<evidence type="ECO:0000313" key="4">
    <source>
        <dbReference type="Proteomes" id="UP001219525"/>
    </source>
</evidence>
<protein>
    <recommendedName>
        <fullName evidence="2">DUF6533 domain-containing protein</fullName>
    </recommendedName>
</protein>
<evidence type="ECO:0000259" key="2">
    <source>
        <dbReference type="Pfam" id="PF20151"/>
    </source>
</evidence>
<feature type="non-terminal residue" evidence="3">
    <location>
        <position position="1"/>
    </location>
</feature>
<dbReference type="InterPro" id="IPR045340">
    <property type="entry name" value="DUF6533"/>
</dbReference>
<gene>
    <name evidence="3" type="ORF">GGX14DRAFT_696605</name>
</gene>
<keyword evidence="1" id="KW-1133">Transmembrane helix</keyword>
<keyword evidence="1" id="KW-0472">Membrane</keyword>
<proteinExistence type="predicted"/>
<accession>A0AAD6YHP5</accession>
<sequence length="121" mass="14179">MTSASDNETLVQQIIWQDVCHLIGASFLYWDHLITLDCEVRFLWRRRKTTSAYWFFLNRYLGFISNIPIAILPFLTVPPDVRNTSFQPFLTLNLLDVPLLGLHEINLFPPNFTNRHRICGV</sequence>
<evidence type="ECO:0000313" key="3">
    <source>
        <dbReference type="EMBL" id="KAJ7214361.1"/>
    </source>
</evidence>
<keyword evidence="1" id="KW-0812">Transmembrane</keyword>